<reference evidence="11" key="1">
    <citation type="journal article" date="2019" name="Int. J. Syst. Evol. Microbiol.">
        <title>The Global Catalogue of Microorganisms (GCM) 10K type strain sequencing project: providing services to taxonomists for standard genome sequencing and annotation.</title>
        <authorList>
            <consortium name="The Broad Institute Genomics Platform"/>
            <consortium name="The Broad Institute Genome Sequencing Center for Infectious Disease"/>
            <person name="Wu L."/>
            <person name="Ma J."/>
        </authorList>
    </citation>
    <scope>NUCLEOTIDE SEQUENCE [LARGE SCALE GENOMIC DNA]</scope>
    <source>
        <strain evidence="11">CCUG 51308</strain>
    </source>
</reference>
<feature type="active site" evidence="6">
    <location>
        <position position="599"/>
    </location>
</feature>
<dbReference type="InterPro" id="IPR033126">
    <property type="entry name" value="Glyco_hydro_9_Asp/Glu_AS"/>
</dbReference>
<evidence type="ECO:0000256" key="2">
    <source>
        <dbReference type="ARBA" id="ARBA00022801"/>
    </source>
</evidence>
<keyword evidence="7" id="KW-0136">Cellulose degradation</keyword>
<dbReference type="PROSITE" id="PS00698">
    <property type="entry name" value="GH9_3"/>
    <property type="match status" value="1"/>
</dbReference>
<dbReference type="InterPro" id="IPR008928">
    <property type="entry name" value="6-hairpin_glycosidase_sf"/>
</dbReference>
<keyword evidence="4 6" id="KW-0326">Glycosidase</keyword>
<comment type="caution">
    <text evidence="10">The sequence shown here is derived from an EMBL/GenBank/DDBJ whole genome shotgun (WGS) entry which is preliminary data.</text>
</comment>
<evidence type="ECO:0000256" key="1">
    <source>
        <dbReference type="ARBA" id="ARBA00007072"/>
    </source>
</evidence>
<dbReference type="InterPro" id="IPR014756">
    <property type="entry name" value="Ig_E-set"/>
</dbReference>
<organism evidence="10 11">
    <name type="scientific">Hirschia litorea</name>
    <dbReference type="NCBI Taxonomy" id="1199156"/>
    <lineage>
        <taxon>Bacteria</taxon>
        <taxon>Pseudomonadati</taxon>
        <taxon>Pseudomonadota</taxon>
        <taxon>Alphaproteobacteria</taxon>
        <taxon>Hyphomonadales</taxon>
        <taxon>Hyphomonadaceae</taxon>
        <taxon>Hirschia</taxon>
    </lineage>
</organism>
<dbReference type="PANTHER" id="PTHR22298">
    <property type="entry name" value="ENDO-1,4-BETA-GLUCANASE"/>
    <property type="match status" value="1"/>
</dbReference>
<comment type="similarity">
    <text evidence="1 6 7">Belongs to the glycosyl hydrolase 9 (cellulase E) family.</text>
</comment>
<sequence>MKISAMGALSLTLIAALNSPESRSENNSSSCNVTRIFLNQVGYETTANKRATISSPFKTPINWELKDETGTIVLTGHSNVLGYDNLSGFNTHSISFSQFKNVGTNYRLHVCDQASEPFNISPTPFAALAEDSLRFFYLMRSGTPISKEYAILPQYARPAGHPSSQLSCFIGRDRTKTKWKGCKYELNVVGGWYDAGDYGKYVVNGALSAWTLQNAYERLNLLGGADKLGWDKNRVPLPEKNDLSPLLNEARWEMEFLLKMQVPDGYKTQAALGLQNVTKGKKIKISEINGSGLVHHKVHENQWLGMPLRPEDANQKRYLYPVSTAATLNLAASAAQCARIWKSIDPEFSNQCLTAAVKAYQAAKNNPDIYAYDIFEGGGGYEDSDLSDEFAWAAFELFSTTGNSEYIKQLKDTPGKDWLIRYKNNQLKALYWANTDILPLLTILVSPHAYGAKDTQQASEKLVSIADTYLSSANNNSFLIPLDASEFNWGSNGALLNKAMILAYAGEITENPVYRNAVINVMNYLLGNNPLSQSYIAGYGSTTLKNAHHRFWAAAIDKSLPATAPGSLSGGPNVKSAVDEVAQALLKACQNTPMTCWKDDYKAYSLNEVAINWNAPLTWVTSYIETSLSYASTTHP</sequence>
<feature type="active site" evidence="6">
    <location>
        <position position="608"/>
    </location>
</feature>
<dbReference type="SUPFAM" id="SSF48208">
    <property type="entry name" value="Six-hairpin glycosidases"/>
    <property type="match status" value="1"/>
</dbReference>
<dbReference type="EC" id="3.2.1.4" evidence="7"/>
<dbReference type="Proteomes" id="UP001596492">
    <property type="component" value="Unassembled WGS sequence"/>
</dbReference>
<evidence type="ECO:0000256" key="5">
    <source>
        <dbReference type="ARBA" id="ARBA00023326"/>
    </source>
</evidence>
<dbReference type="RefSeq" id="WP_382168881.1">
    <property type="nucleotide sequence ID" value="NZ_JBHTBR010000009.1"/>
</dbReference>
<dbReference type="Gene3D" id="2.60.40.10">
    <property type="entry name" value="Immunoglobulins"/>
    <property type="match status" value="1"/>
</dbReference>
<dbReference type="InterPro" id="IPR001701">
    <property type="entry name" value="Glyco_hydro_9"/>
</dbReference>
<protein>
    <recommendedName>
        <fullName evidence="7">Endoglucanase</fullName>
        <ecNumber evidence="7">3.2.1.4</ecNumber>
    </recommendedName>
</protein>
<keyword evidence="5 6" id="KW-0624">Polysaccharide degradation</keyword>
<dbReference type="SUPFAM" id="SSF81296">
    <property type="entry name" value="E set domains"/>
    <property type="match status" value="1"/>
</dbReference>
<dbReference type="InterPro" id="IPR013783">
    <property type="entry name" value="Ig-like_fold"/>
</dbReference>
<dbReference type="GO" id="GO:0016787">
    <property type="term" value="F:hydrolase activity"/>
    <property type="evidence" value="ECO:0007669"/>
    <property type="project" value="UniProtKB-KW"/>
</dbReference>
<dbReference type="CDD" id="cd02850">
    <property type="entry name" value="E_set_Cellulase_N"/>
    <property type="match status" value="1"/>
</dbReference>
<dbReference type="Gene3D" id="1.50.10.10">
    <property type="match status" value="1"/>
</dbReference>
<evidence type="ECO:0000259" key="9">
    <source>
        <dbReference type="Pfam" id="PF02927"/>
    </source>
</evidence>
<feature type="domain" description="Glycoside hydrolase family 9" evidence="8">
    <location>
        <begin position="126"/>
        <end position="620"/>
    </location>
</feature>
<dbReference type="EMBL" id="JBHTBR010000009">
    <property type="protein sequence ID" value="MFC7292935.1"/>
    <property type="molecule type" value="Genomic_DNA"/>
</dbReference>
<dbReference type="Pfam" id="PF00759">
    <property type="entry name" value="Glyco_hydro_9"/>
    <property type="match status" value="1"/>
</dbReference>
<evidence type="ECO:0000313" key="10">
    <source>
        <dbReference type="EMBL" id="MFC7292935.1"/>
    </source>
</evidence>
<accession>A0ABW2IQ53</accession>
<keyword evidence="11" id="KW-1185">Reference proteome</keyword>
<keyword evidence="2 6" id="KW-0378">Hydrolase</keyword>
<evidence type="ECO:0000256" key="6">
    <source>
        <dbReference type="PROSITE-ProRule" id="PRU10060"/>
    </source>
</evidence>
<dbReference type="InterPro" id="IPR004197">
    <property type="entry name" value="Cellulase_Ig-like"/>
</dbReference>
<dbReference type="InterPro" id="IPR012341">
    <property type="entry name" value="6hp_glycosidase-like_sf"/>
</dbReference>
<proteinExistence type="inferred from homology"/>
<comment type="catalytic activity">
    <reaction evidence="7">
        <text>Endohydrolysis of (1-&gt;4)-beta-D-glucosidic linkages in cellulose, lichenin and cereal beta-D-glucans.</text>
        <dbReference type="EC" id="3.2.1.4"/>
    </reaction>
</comment>
<evidence type="ECO:0000259" key="8">
    <source>
        <dbReference type="Pfam" id="PF00759"/>
    </source>
</evidence>
<name>A0ABW2IQ53_9PROT</name>
<evidence type="ECO:0000256" key="3">
    <source>
        <dbReference type="ARBA" id="ARBA00023277"/>
    </source>
</evidence>
<evidence type="ECO:0000313" key="11">
    <source>
        <dbReference type="Proteomes" id="UP001596492"/>
    </source>
</evidence>
<feature type="domain" description="Cellulase Ig-like" evidence="9">
    <location>
        <begin position="34"/>
        <end position="113"/>
    </location>
</feature>
<gene>
    <name evidence="10" type="ORF">ACFQS8_15025</name>
</gene>
<evidence type="ECO:0000256" key="4">
    <source>
        <dbReference type="ARBA" id="ARBA00023295"/>
    </source>
</evidence>
<dbReference type="Pfam" id="PF02927">
    <property type="entry name" value="CelD_N"/>
    <property type="match status" value="1"/>
</dbReference>
<keyword evidence="3 6" id="KW-0119">Carbohydrate metabolism</keyword>
<evidence type="ECO:0000256" key="7">
    <source>
        <dbReference type="RuleBase" id="RU361166"/>
    </source>
</evidence>